<evidence type="ECO:0000313" key="3">
    <source>
        <dbReference type="EMBL" id="SUL36786.1"/>
    </source>
</evidence>
<dbReference type="Proteomes" id="UP000254116">
    <property type="component" value="Unassembled WGS sequence"/>
</dbReference>
<name>A0A380EL74_STAAU</name>
<keyword evidence="1 3" id="KW-0315">Glutamine amidotransferase</keyword>
<dbReference type="AlphaFoldDB" id="A0A380EL74"/>
<feature type="domain" description="CobB/CobQ-like glutamine amidotransferase" evidence="2">
    <location>
        <begin position="2"/>
        <end position="32"/>
    </location>
</feature>
<evidence type="ECO:0000259" key="2">
    <source>
        <dbReference type="Pfam" id="PF07685"/>
    </source>
</evidence>
<keyword evidence="3" id="KW-0808">Transferase</keyword>
<sequence>MPGLTICGGYQFLGKKYITPDGTELEGLGIFRFLY</sequence>
<organism evidence="3 4">
    <name type="scientific">Staphylococcus aureus</name>
    <dbReference type="NCBI Taxonomy" id="1280"/>
    <lineage>
        <taxon>Bacteria</taxon>
        <taxon>Bacillati</taxon>
        <taxon>Bacillota</taxon>
        <taxon>Bacilli</taxon>
        <taxon>Bacillales</taxon>
        <taxon>Staphylococcaceae</taxon>
        <taxon>Staphylococcus</taxon>
    </lineage>
</organism>
<dbReference type="EMBL" id="UHBY01000003">
    <property type="protein sequence ID" value="SUL36786.1"/>
    <property type="molecule type" value="Genomic_DNA"/>
</dbReference>
<reference evidence="3 4" key="1">
    <citation type="submission" date="2018-06" db="EMBL/GenBank/DDBJ databases">
        <authorList>
            <consortium name="Pathogen Informatics"/>
            <person name="Doyle S."/>
        </authorList>
    </citation>
    <scope>NUCLEOTIDE SEQUENCE [LARGE SCALE GENOMIC DNA]</scope>
    <source>
        <strain evidence="3 4">NCTC10702</strain>
    </source>
</reference>
<dbReference type="InterPro" id="IPR011698">
    <property type="entry name" value="GATase_3"/>
</dbReference>
<evidence type="ECO:0000313" key="4">
    <source>
        <dbReference type="Proteomes" id="UP000254116"/>
    </source>
</evidence>
<gene>
    <name evidence="3" type="ORF">NCTC10702_02993</name>
</gene>
<proteinExistence type="predicted"/>
<dbReference type="PROSITE" id="PS51274">
    <property type="entry name" value="GATASE_COBBQ"/>
    <property type="match status" value="1"/>
</dbReference>
<evidence type="ECO:0000256" key="1">
    <source>
        <dbReference type="ARBA" id="ARBA00022962"/>
    </source>
</evidence>
<protein>
    <submittedName>
        <fullName evidence="3">CobB/CobQ-like glutamine amidotransferase domain-containing protein</fullName>
    </submittedName>
</protein>
<dbReference type="Pfam" id="PF07685">
    <property type="entry name" value="GATase_3"/>
    <property type="match status" value="1"/>
</dbReference>
<dbReference type="GO" id="GO:0016740">
    <property type="term" value="F:transferase activity"/>
    <property type="evidence" value="ECO:0007669"/>
    <property type="project" value="UniProtKB-KW"/>
</dbReference>
<dbReference type="SUPFAM" id="SSF52317">
    <property type="entry name" value="Class I glutamine amidotransferase-like"/>
    <property type="match status" value="1"/>
</dbReference>
<dbReference type="InterPro" id="IPR029062">
    <property type="entry name" value="Class_I_gatase-like"/>
</dbReference>
<accession>A0A380EL74</accession>